<feature type="transmembrane region" description="Helical" evidence="7">
    <location>
        <begin position="25"/>
        <end position="45"/>
    </location>
</feature>
<protein>
    <submittedName>
        <fullName evidence="10">Macrolide export ATP-binding/permease protein MacB</fullName>
        <ecNumber evidence="10">3.6.3.-</ecNumber>
    </submittedName>
</protein>
<feature type="transmembrane region" description="Helical" evidence="7">
    <location>
        <begin position="369"/>
        <end position="391"/>
    </location>
</feature>
<dbReference type="GO" id="GO:0005524">
    <property type="term" value="F:ATP binding"/>
    <property type="evidence" value="ECO:0007669"/>
    <property type="project" value="UniProtKB-KW"/>
</dbReference>
<evidence type="ECO:0000313" key="10">
    <source>
        <dbReference type="EMBL" id="MPM45330.1"/>
    </source>
</evidence>
<evidence type="ECO:0000256" key="7">
    <source>
        <dbReference type="SAM" id="Phobius"/>
    </source>
</evidence>
<dbReference type="GO" id="GO:0005886">
    <property type="term" value="C:plasma membrane"/>
    <property type="evidence" value="ECO:0007669"/>
    <property type="project" value="UniProtKB-SubCell"/>
</dbReference>
<organism evidence="10">
    <name type="scientific">bioreactor metagenome</name>
    <dbReference type="NCBI Taxonomy" id="1076179"/>
    <lineage>
        <taxon>unclassified sequences</taxon>
        <taxon>metagenomes</taxon>
        <taxon>ecological metagenomes</taxon>
    </lineage>
</organism>
<dbReference type="PANTHER" id="PTHR30572">
    <property type="entry name" value="MEMBRANE COMPONENT OF TRANSPORTER-RELATED"/>
    <property type="match status" value="1"/>
</dbReference>
<dbReference type="Pfam" id="PF12704">
    <property type="entry name" value="MacB_PCD"/>
    <property type="match status" value="1"/>
</dbReference>
<dbReference type="GO" id="GO:0016787">
    <property type="term" value="F:hydrolase activity"/>
    <property type="evidence" value="ECO:0007669"/>
    <property type="project" value="UniProtKB-KW"/>
</dbReference>
<gene>
    <name evidence="10" type="primary">macB_57</name>
    <name evidence="10" type="ORF">SDC9_92016</name>
</gene>
<evidence type="ECO:0000259" key="8">
    <source>
        <dbReference type="Pfam" id="PF02687"/>
    </source>
</evidence>
<comment type="similarity">
    <text evidence="6">Belongs to the ABC-4 integral membrane protein family.</text>
</comment>
<name>A0A644ZWI6_9ZZZZ</name>
<feature type="transmembrane region" description="Helical" evidence="7">
    <location>
        <begin position="330"/>
        <end position="357"/>
    </location>
</feature>
<dbReference type="InterPro" id="IPR003838">
    <property type="entry name" value="ABC3_permease_C"/>
</dbReference>
<evidence type="ECO:0000259" key="9">
    <source>
        <dbReference type="Pfam" id="PF12704"/>
    </source>
</evidence>
<dbReference type="Pfam" id="PF02687">
    <property type="entry name" value="FtsX"/>
    <property type="match status" value="1"/>
</dbReference>
<keyword evidence="10" id="KW-0067">ATP-binding</keyword>
<dbReference type="InterPro" id="IPR050250">
    <property type="entry name" value="Macrolide_Exporter_MacB"/>
</dbReference>
<dbReference type="PANTHER" id="PTHR30572:SF4">
    <property type="entry name" value="ABC TRANSPORTER PERMEASE YTRF"/>
    <property type="match status" value="1"/>
</dbReference>
<evidence type="ECO:0000256" key="4">
    <source>
        <dbReference type="ARBA" id="ARBA00022989"/>
    </source>
</evidence>
<comment type="subcellular location">
    <subcellularLocation>
        <location evidence="1">Cell membrane</location>
        <topology evidence="1">Multi-pass membrane protein</topology>
    </subcellularLocation>
</comment>
<keyword evidence="4 7" id="KW-1133">Transmembrane helix</keyword>
<dbReference type="EC" id="3.6.3.-" evidence="10"/>
<keyword evidence="5 7" id="KW-0472">Membrane</keyword>
<evidence type="ECO:0000256" key="1">
    <source>
        <dbReference type="ARBA" id="ARBA00004651"/>
    </source>
</evidence>
<feature type="transmembrane region" description="Helical" evidence="7">
    <location>
        <begin position="280"/>
        <end position="309"/>
    </location>
</feature>
<dbReference type="AlphaFoldDB" id="A0A644ZWI6"/>
<feature type="domain" description="ABC3 transporter permease C-terminal" evidence="8">
    <location>
        <begin position="291"/>
        <end position="401"/>
    </location>
</feature>
<keyword evidence="2" id="KW-1003">Cell membrane</keyword>
<dbReference type="EMBL" id="VSSQ01010832">
    <property type="protein sequence ID" value="MPM45330.1"/>
    <property type="molecule type" value="Genomic_DNA"/>
</dbReference>
<dbReference type="InterPro" id="IPR025857">
    <property type="entry name" value="MacB_PCD"/>
</dbReference>
<proteinExistence type="inferred from homology"/>
<evidence type="ECO:0000256" key="6">
    <source>
        <dbReference type="ARBA" id="ARBA00038076"/>
    </source>
</evidence>
<accession>A0A644ZWI6</accession>
<keyword evidence="3 7" id="KW-0812">Transmembrane</keyword>
<feature type="domain" description="MacB-like periplasmic core" evidence="9">
    <location>
        <begin position="24"/>
        <end position="253"/>
    </location>
</feature>
<evidence type="ECO:0000256" key="2">
    <source>
        <dbReference type="ARBA" id="ARBA00022475"/>
    </source>
</evidence>
<dbReference type="GO" id="GO:0022857">
    <property type="term" value="F:transmembrane transporter activity"/>
    <property type="evidence" value="ECO:0007669"/>
    <property type="project" value="TreeGrafter"/>
</dbReference>
<sequence length="408" mass="43570">MLKPSLQDLFKSSVRSILKNKSRTILTSLGIIIGVTSVILLTSIGNGLKKYITDQFDSLGANSIYVSPGKVFNDNGGFAQGSMATMMTTSFTQKDFSFLKRKIKNAEIIPASAVFANISSSFGTQKNIEIDGSTENFGIVNNIVPTAGNGRWFTAEENNKKTPVIVLGYQLGQDLFPKSSAVGKKVIVKGKTLKVIGVSDKKGSSFGGPSLDKQAYIPIEVAYDLSGKTDIQSIIVKVKDKTLIENTKKEITDIMLDRYDDKDAFSVFDSSQLLSSINSIISMLTIGLTGIAAISLVVGGIGIMNIMLVSVTERTREIGLRKAVGAYPRAILIQFLIEAVILSCIGGGVGVLLGYLGTLAIKPFFPAQVTISSVILAFGVSSLVGIVFGVAPARKASKLSPIEALRYE</sequence>
<comment type="caution">
    <text evidence="10">The sequence shown here is derived from an EMBL/GenBank/DDBJ whole genome shotgun (WGS) entry which is preliminary data.</text>
</comment>
<evidence type="ECO:0000256" key="5">
    <source>
        <dbReference type="ARBA" id="ARBA00023136"/>
    </source>
</evidence>
<keyword evidence="10" id="KW-0547">Nucleotide-binding</keyword>
<reference evidence="10" key="1">
    <citation type="submission" date="2019-08" db="EMBL/GenBank/DDBJ databases">
        <authorList>
            <person name="Kucharzyk K."/>
            <person name="Murdoch R.W."/>
            <person name="Higgins S."/>
            <person name="Loffler F."/>
        </authorList>
    </citation>
    <scope>NUCLEOTIDE SEQUENCE</scope>
</reference>
<keyword evidence="10" id="KW-0378">Hydrolase</keyword>
<evidence type="ECO:0000256" key="3">
    <source>
        <dbReference type="ARBA" id="ARBA00022692"/>
    </source>
</evidence>